<feature type="binding site" evidence="9">
    <location>
        <begin position="339"/>
        <end position="341"/>
    </location>
    <ligand>
        <name>S-adenosyl-L-methionine</name>
        <dbReference type="ChEBI" id="CHEBI:59789"/>
    </ligand>
</feature>
<feature type="binding site" evidence="9">
    <location>
        <begin position="237"/>
        <end position="238"/>
    </location>
    <ligand>
        <name>S-adenosyl-L-methionine</name>
        <dbReference type="ChEBI" id="CHEBI:59789"/>
    </ligand>
</feature>
<feature type="binding site" evidence="9">
    <location>
        <position position="257"/>
    </location>
    <ligand>
        <name>S-adenosyl-L-methionine</name>
        <dbReference type="ChEBI" id="CHEBI:59789"/>
    </ligand>
</feature>
<dbReference type="EC" id="2.1.1.33" evidence="9"/>
<keyword evidence="12" id="KW-1185">Reference proteome</keyword>
<comment type="function">
    <text evidence="9">Catalyzes the formation of N(7)-methylguanine at position 46 (m7G46) in tRNA.</text>
</comment>
<comment type="pathway">
    <text evidence="9">tRNA modification; N(7)-methylguanine-tRNA biosynthesis.</text>
</comment>
<keyword evidence="8 9" id="KW-0539">Nucleus</keyword>
<dbReference type="PANTHER" id="PTHR23417:SF16">
    <property type="entry name" value="TRNA (GUANINE-N(7)-)-METHYLTRANSFERASE"/>
    <property type="match status" value="1"/>
</dbReference>
<dbReference type="GO" id="GO:0000049">
    <property type="term" value="F:tRNA binding"/>
    <property type="evidence" value="ECO:0007669"/>
    <property type="project" value="UniProtKB-UniRule"/>
</dbReference>
<sequence length="375" mass="43299">MARRKRASSLEVNGAPRFNPNRKSKKLKEGAEDSDMVKTKDRAPHIMPRKRFYRQRAHANPFSDHNLEYPACPEQMDWSKHFPKYFNSPTEEEEVSEEKVKEELRMVEFADVGCGFGGLLIALAPLFPDTLMLGMEIRPNVCQYVGDKILALRAIQNHLKTEEGWNKLSVSLPEVPRSMPNFIKNIENNGEKQSQASGKSKQVENEVENDESDDDDEEPVMEPMAGGFENVSVIRANAMKFLPNFFRKHQLKKMFFLFPDPHFKARKHKARIISPTLLAEYGYVLRPEGILYTITDVEDLHLWMVKHLTAHPLFRRISEEDLLADEVEESVIRSIRESTEEGKKVTRNNGKKFLAVFRRISLEDEKSAYKSVTKF</sequence>
<feature type="active site" evidence="9">
    <location>
        <position position="260"/>
    </location>
</feature>
<dbReference type="GO" id="GO:0008176">
    <property type="term" value="F:tRNA (guanine(46)-N7)-methyltransferase activity"/>
    <property type="evidence" value="ECO:0007669"/>
    <property type="project" value="UniProtKB-UniRule"/>
</dbReference>
<accession>A0AAV0BBE8</accession>
<evidence type="ECO:0000256" key="3">
    <source>
        <dbReference type="ARBA" id="ARBA00022603"/>
    </source>
</evidence>
<evidence type="ECO:0000256" key="4">
    <source>
        <dbReference type="ARBA" id="ARBA00022679"/>
    </source>
</evidence>
<evidence type="ECO:0000256" key="8">
    <source>
        <dbReference type="ARBA" id="ARBA00023242"/>
    </source>
</evidence>
<dbReference type="PANTHER" id="PTHR23417">
    <property type="entry name" value="3-DEOXY-D-MANNO-OCTULOSONIC-ACID TRANSFERASE/TRNA GUANINE-N 7 - -METHYLTRANSFERASE"/>
    <property type="match status" value="1"/>
</dbReference>
<dbReference type="Proteomes" id="UP001153365">
    <property type="component" value="Unassembled WGS sequence"/>
</dbReference>
<comment type="subunit">
    <text evidence="9">Forms a complex with TRM82.</text>
</comment>
<keyword evidence="3 9" id="KW-0489">Methyltransferase</keyword>
<proteinExistence type="inferred from homology"/>
<keyword evidence="5 9" id="KW-0949">S-adenosyl-L-methionine</keyword>
<keyword evidence="4 9" id="KW-0808">Transferase</keyword>
<feature type="region of interest" description="Disordered" evidence="10">
    <location>
        <begin position="188"/>
        <end position="222"/>
    </location>
</feature>
<dbReference type="GO" id="GO:0043527">
    <property type="term" value="C:tRNA methyltransferase complex"/>
    <property type="evidence" value="ECO:0007669"/>
    <property type="project" value="TreeGrafter"/>
</dbReference>
<keyword evidence="2 9" id="KW-0820">tRNA-binding</keyword>
<feature type="region of interest" description="Disordered" evidence="10">
    <location>
        <begin position="1"/>
        <end position="48"/>
    </location>
</feature>
<dbReference type="SUPFAM" id="SSF53335">
    <property type="entry name" value="S-adenosyl-L-methionine-dependent methyltransferases"/>
    <property type="match status" value="1"/>
</dbReference>
<comment type="similarity">
    <text evidence="9">Belongs to the class I-like SAM-binding methyltransferase superfamily. TrmB family.</text>
</comment>
<gene>
    <name evidence="9" type="primary">TRM8</name>
    <name evidence="11" type="ORF">PPACK8108_LOCUS17304</name>
</gene>
<evidence type="ECO:0000313" key="11">
    <source>
        <dbReference type="EMBL" id="CAH7683664.1"/>
    </source>
</evidence>
<dbReference type="Pfam" id="PF02390">
    <property type="entry name" value="Methyltransf_4"/>
    <property type="match status" value="2"/>
</dbReference>
<feature type="binding site" evidence="9">
    <location>
        <begin position="136"/>
        <end position="137"/>
    </location>
    <ligand>
        <name>S-adenosyl-L-methionine</name>
        <dbReference type="ChEBI" id="CHEBI:59789"/>
    </ligand>
</feature>
<comment type="caution">
    <text evidence="11">The sequence shown here is derived from an EMBL/GenBank/DDBJ whole genome shotgun (WGS) entry which is preliminary data.</text>
</comment>
<feature type="binding site" evidence="9">
    <location>
        <position position="113"/>
    </location>
    <ligand>
        <name>S-adenosyl-L-methionine</name>
        <dbReference type="ChEBI" id="CHEBI:59789"/>
    </ligand>
</feature>
<dbReference type="PROSITE" id="PS51625">
    <property type="entry name" value="SAM_MT_TRMB"/>
    <property type="match status" value="1"/>
</dbReference>
<evidence type="ECO:0000256" key="6">
    <source>
        <dbReference type="ARBA" id="ARBA00022694"/>
    </source>
</evidence>
<protein>
    <recommendedName>
        <fullName evidence="9">tRNA (guanine-N(7)-)-methyltransferase</fullName>
        <ecNumber evidence="9">2.1.1.33</ecNumber>
    </recommendedName>
    <alternativeName>
        <fullName evidence="9">Transfer RNA methyltransferase 8</fullName>
    </alternativeName>
    <alternativeName>
        <fullName evidence="9">tRNA (guanine(46)-N(7))-methyltransferase</fullName>
    </alternativeName>
    <alternativeName>
        <fullName evidence="9">tRNA(m7G46)-methyltransferase</fullName>
    </alternativeName>
</protein>
<keyword evidence="7 9" id="KW-0694">RNA-binding</keyword>
<dbReference type="InterPro" id="IPR029063">
    <property type="entry name" value="SAM-dependent_MTases_sf"/>
</dbReference>
<feature type="compositionally biased region" description="Acidic residues" evidence="10">
    <location>
        <begin position="205"/>
        <end position="220"/>
    </location>
</feature>
<evidence type="ECO:0000256" key="7">
    <source>
        <dbReference type="ARBA" id="ARBA00022884"/>
    </source>
</evidence>
<dbReference type="InterPro" id="IPR003358">
    <property type="entry name" value="tRNA_(Gua-N-7)_MeTrfase_Trmb"/>
</dbReference>
<dbReference type="InterPro" id="IPR025763">
    <property type="entry name" value="Trm8_euk"/>
</dbReference>
<evidence type="ECO:0000256" key="2">
    <source>
        <dbReference type="ARBA" id="ARBA00022555"/>
    </source>
</evidence>
<dbReference type="GO" id="GO:0005634">
    <property type="term" value="C:nucleus"/>
    <property type="evidence" value="ECO:0007669"/>
    <property type="project" value="UniProtKB-SubCell"/>
</dbReference>
<reference evidence="11" key="1">
    <citation type="submission" date="2022-06" db="EMBL/GenBank/DDBJ databases">
        <authorList>
            <consortium name="SYNGENTA / RWTH Aachen University"/>
        </authorList>
    </citation>
    <scope>NUCLEOTIDE SEQUENCE</scope>
</reference>
<dbReference type="Gene3D" id="3.40.50.150">
    <property type="entry name" value="Vaccinia Virus protein VP39"/>
    <property type="match status" value="1"/>
</dbReference>
<evidence type="ECO:0000256" key="9">
    <source>
        <dbReference type="HAMAP-Rule" id="MF_03055"/>
    </source>
</evidence>
<dbReference type="NCBIfam" id="TIGR00091">
    <property type="entry name" value="tRNA (guanosine(46)-N7)-methyltransferase TrmB"/>
    <property type="match status" value="1"/>
</dbReference>
<comment type="subcellular location">
    <subcellularLocation>
        <location evidence="9">Nucleus</location>
    </subcellularLocation>
</comment>
<feature type="compositionally biased region" description="Basic and acidic residues" evidence="10">
    <location>
        <begin position="27"/>
        <end position="44"/>
    </location>
</feature>
<feature type="compositionally biased region" description="Polar residues" evidence="10">
    <location>
        <begin position="188"/>
        <end position="200"/>
    </location>
</feature>
<comment type="catalytic activity">
    <reaction evidence="1 9">
        <text>guanosine(46) in tRNA + S-adenosyl-L-methionine = N(7)-methylguanosine(46) in tRNA + S-adenosyl-L-homocysteine</text>
        <dbReference type="Rhea" id="RHEA:42708"/>
        <dbReference type="Rhea" id="RHEA-COMP:10188"/>
        <dbReference type="Rhea" id="RHEA-COMP:10189"/>
        <dbReference type="ChEBI" id="CHEBI:57856"/>
        <dbReference type="ChEBI" id="CHEBI:59789"/>
        <dbReference type="ChEBI" id="CHEBI:74269"/>
        <dbReference type="ChEBI" id="CHEBI:74480"/>
        <dbReference type="EC" id="2.1.1.33"/>
    </reaction>
</comment>
<organism evidence="11 12">
    <name type="scientific">Phakopsora pachyrhizi</name>
    <name type="common">Asian soybean rust disease fungus</name>
    <dbReference type="NCBI Taxonomy" id="170000"/>
    <lineage>
        <taxon>Eukaryota</taxon>
        <taxon>Fungi</taxon>
        <taxon>Dikarya</taxon>
        <taxon>Basidiomycota</taxon>
        <taxon>Pucciniomycotina</taxon>
        <taxon>Pucciniomycetes</taxon>
        <taxon>Pucciniales</taxon>
        <taxon>Phakopsoraceae</taxon>
        <taxon>Phakopsora</taxon>
    </lineage>
</organism>
<name>A0AAV0BBE8_PHAPC</name>
<dbReference type="EMBL" id="CALTRL010004830">
    <property type="protein sequence ID" value="CAH7683664.1"/>
    <property type="molecule type" value="Genomic_DNA"/>
</dbReference>
<dbReference type="HAMAP" id="MF_03055">
    <property type="entry name" value="tRNA_methyltr_TrmB_euk"/>
    <property type="match status" value="1"/>
</dbReference>
<evidence type="ECO:0000256" key="1">
    <source>
        <dbReference type="ARBA" id="ARBA00000142"/>
    </source>
</evidence>
<evidence type="ECO:0000256" key="5">
    <source>
        <dbReference type="ARBA" id="ARBA00022691"/>
    </source>
</evidence>
<evidence type="ECO:0000256" key="10">
    <source>
        <dbReference type="SAM" id="MobiDB-lite"/>
    </source>
</evidence>
<evidence type="ECO:0000313" key="12">
    <source>
        <dbReference type="Proteomes" id="UP001153365"/>
    </source>
</evidence>
<dbReference type="AlphaFoldDB" id="A0AAV0BBE8"/>
<keyword evidence="6 9" id="KW-0819">tRNA processing</keyword>